<evidence type="ECO:0000256" key="2">
    <source>
        <dbReference type="ARBA" id="ARBA00023054"/>
    </source>
</evidence>
<evidence type="ECO:0000256" key="1">
    <source>
        <dbReference type="ARBA" id="ARBA00007584"/>
    </source>
</evidence>
<evidence type="ECO:0000313" key="5">
    <source>
        <dbReference type="Proteomes" id="UP000053477"/>
    </source>
</evidence>
<keyword evidence="5" id="KW-1185">Reference proteome</keyword>
<dbReference type="GO" id="GO:0005739">
    <property type="term" value="C:mitochondrion"/>
    <property type="evidence" value="ECO:0007669"/>
    <property type="project" value="TreeGrafter"/>
</dbReference>
<proteinExistence type="inferred from homology"/>
<dbReference type="FunCoup" id="A0A0H2SD44">
    <property type="interactions" value="267"/>
</dbReference>
<dbReference type="STRING" id="27342.A0A0H2SD44"/>
<dbReference type="PANTHER" id="PTHR12499:SF0">
    <property type="entry name" value="OPTIC ATROPHY 3 PROTEIN"/>
    <property type="match status" value="1"/>
</dbReference>
<evidence type="ECO:0000256" key="3">
    <source>
        <dbReference type="SAM" id="MobiDB-lite"/>
    </source>
</evidence>
<gene>
    <name evidence="4" type="ORF">SCHPADRAFT_935166</name>
</gene>
<dbReference type="InterPro" id="IPR010754">
    <property type="entry name" value="OPA3-like"/>
</dbReference>
<sequence>MASTKLLTLVVRTLAKPISNRIKQTAKEHETFRSMCVSLAQRMHRGEVQLRTNILGEPPKSIRPLSEAKAIDSGANAIAEGFLFGVAALLIIGESYRSSRSQAKRRDVVDDQIDDLKSQVQGLSETVKKLEETFEERWTFEQHRNDELNRVLNRMVDVGLRSGWSEFEDTPIRIPKVEIRPQSTLGSDSPAEKTTPPEIVVSTS</sequence>
<accession>A0A0H2SD44</accession>
<dbReference type="Proteomes" id="UP000053477">
    <property type="component" value="Unassembled WGS sequence"/>
</dbReference>
<protein>
    <submittedName>
        <fullName evidence="4">OPA3-domain-containing protein</fullName>
    </submittedName>
</protein>
<dbReference type="Pfam" id="PF07047">
    <property type="entry name" value="OPA3"/>
    <property type="match status" value="1"/>
</dbReference>
<dbReference type="InParanoid" id="A0A0H2SD44"/>
<name>A0A0H2SD44_9AGAM</name>
<organism evidence="4 5">
    <name type="scientific">Schizopora paradoxa</name>
    <dbReference type="NCBI Taxonomy" id="27342"/>
    <lineage>
        <taxon>Eukaryota</taxon>
        <taxon>Fungi</taxon>
        <taxon>Dikarya</taxon>
        <taxon>Basidiomycota</taxon>
        <taxon>Agaricomycotina</taxon>
        <taxon>Agaricomycetes</taxon>
        <taxon>Hymenochaetales</taxon>
        <taxon>Schizoporaceae</taxon>
        <taxon>Schizopora</taxon>
    </lineage>
</organism>
<evidence type="ECO:0000313" key="4">
    <source>
        <dbReference type="EMBL" id="KLO19673.1"/>
    </source>
</evidence>
<feature type="region of interest" description="Disordered" evidence="3">
    <location>
        <begin position="179"/>
        <end position="204"/>
    </location>
</feature>
<dbReference type="OrthoDB" id="2129069at2759"/>
<reference evidence="4 5" key="1">
    <citation type="submission" date="2015-04" db="EMBL/GenBank/DDBJ databases">
        <title>Complete genome sequence of Schizopora paradoxa KUC8140, a cosmopolitan wood degrader in East Asia.</title>
        <authorList>
            <consortium name="DOE Joint Genome Institute"/>
            <person name="Min B."/>
            <person name="Park H."/>
            <person name="Jang Y."/>
            <person name="Kim J.-J."/>
            <person name="Kim K.H."/>
            <person name="Pangilinan J."/>
            <person name="Lipzen A."/>
            <person name="Riley R."/>
            <person name="Grigoriev I.V."/>
            <person name="Spatafora J.W."/>
            <person name="Choi I.-G."/>
        </authorList>
    </citation>
    <scope>NUCLEOTIDE SEQUENCE [LARGE SCALE GENOMIC DNA]</scope>
    <source>
        <strain evidence="4 5">KUC8140</strain>
    </source>
</reference>
<dbReference type="PANTHER" id="PTHR12499">
    <property type="entry name" value="OPTIC ATROPHY 3 PROTEIN OPA3"/>
    <property type="match status" value="1"/>
</dbReference>
<comment type="similarity">
    <text evidence="1">Belongs to the OPA3 family.</text>
</comment>
<dbReference type="EMBL" id="KQ085885">
    <property type="protein sequence ID" value="KLO19673.1"/>
    <property type="molecule type" value="Genomic_DNA"/>
</dbReference>
<dbReference type="GO" id="GO:0019216">
    <property type="term" value="P:regulation of lipid metabolic process"/>
    <property type="evidence" value="ECO:0007669"/>
    <property type="project" value="TreeGrafter"/>
</dbReference>
<dbReference type="AlphaFoldDB" id="A0A0H2SD44"/>
<keyword evidence="2" id="KW-0175">Coiled coil</keyword>